<dbReference type="EMBL" id="WUUU01000157">
    <property type="protein sequence ID" value="MXR21835.1"/>
    <property type="molecule type" value="Genomic_DNA"/>
</dbReference>
<dbReference type="Proteomes" id="UP000471521">
    <property type="component" value="Unassembled WGS sequence"/>
</dbReference>
<evidence type="ECO:0000313" key="2">
    <source>
        <dbReference type="Proteomes" id="UP000471521"/>
    </source>
</evidence>
<organism evidence="1 2">
    <name type="scientific">Halobacterium bonnevillei</name>
    <dbReference type="NCBI Taxonomy" id="2692200"/>
    <lineage>
        <taxon>Archaea</taxon>
        <taxon>Methanobacteriati</taxon>
        <taxon>Methanobacteriota</taxon>
        <taxon>Stenosarchaea group</taxon>
        <taxon>Halobacteria</taxon>
        <taxon>Halobacteriales</taxon>
        <taxon>Halobacteriaceae</taxon>
        <taxon>Halobacterium</taxon>
    </lineage>
</organism>
<dbReference type="RefSeq" id="WP_159527267.1">
    <property type="nucleotide sequence ID" value="NZ_WUUU01000157.1"/>
</dbReference>
<dbReference type="AlphaFoldDB" id="A0A6B0SJI5"/>
<dbReference type="InterPro" id="IPR006311">
    <property type="entry name" value="TAT_signal"/>
</dbReference>
<comment type="caution">
    <text evidence="1">The sequence shown here is derived from an EMBL/GenBank/DDBJ whole genome shotgun (WGS) entry which is preliminary data.</text>
</comment>
<keyword evidence="2" id="KW-1185">Reference proteome</keyword>
<proteinExistence type="predicted"/>
<sequence length="206" mass="21798">MPDWSRRRALQAVGTVTAVALAGCTQGGESADPPTRRHGDPVTDYDLLQVRDADATQLFWRGDPETAAGRVGAGYEYVDSASTLEDLTFASDSDAAGDLFAFASATDFDERSVLLVARPVAACYEAEFRGVWRDDDGLETAFCQQLRPADESCSREGEDAFGLALRVPFADAEFTSFGSHWSGDCGPKPVGIAEGRNSDGGGGGDA</sequence>
<evidence type="ECO:0008006" key="3">
    <source>
        <dbReference type="Google" id="ProtNLM"/>
    </source>
</evidence>
<protein>
    <recommendedName>
        <fullName evidence="3">Lipoprotein</fullName>
    </recommendedName>
</protein>
<dbReference type="PROSITE" id="PS51318">
    <property type="entry name" value="TAT"/>
    <property type="match status" value="1"/>
</dbReference>
<evidence type="ECO:0000313" key="1">
    <source>
        <dbReference type="EMBL" id="MXR21835.1"/>
    </source>
</evidence>
<dbReference type="OrthoDB" id="253116at2157"/>
<reference evidence="1 2" key="1">
    <citation type="submission" date="2019-12" db="EMBL/GenBank/DDBJ databases">
        <title>Isolation and characterization of three novel carbon monoxide-oxidizing members of Halobacteria from salione crusts and soils.</title>
        <authorList>
            <person name="Myers M.R."/>
            <person name="King G.M."/>
        </authorList>
    </citation>
    <scope>NUCLEOTIDE SEQUENCE [LARGE SCALE GENOMIC DNA]</scope>
    <source>
        <strain evidence="1 2">PCN9</strain>
    </source>
</reference>
<name>A0A6B0SJI5_9EURY</name>
<accession>A0A6B0SJI5</accession>
<dbReference type="PROSITE" id="PS51257">
    <property type="entry name" value="PROKAR_LIPOPROTEIN"/>
    <property type="match status" value="1"/>
</dbReference>
<gene>
    <name evidence="1" type="ORF">GRX66_14935</name>
</gene>